<dbReference type="EMBL" id="SZYD01000012">
    <property type="protein sequence ID" value="KAD4586272.1"/>
    <property type="molecule type" value="Genomic_DNA"/>
</dbReference>
<keyword evidence="2" id="KW-1185">Reference proteome</keyword>
<evidence type="ECO:0000313" key="2">
    <source>
        <dbReference type="Proteomes" id="UP000326396"/>
    </source>
</evidence>
<dbReference type="Proteomes" id="UP000326396">
    <property type="component" value="Linkage Group LG2"/>
</dbReference>
<name>A0A5N6NEK0_9ASTR</name>
<organism evidence="1 2">
    <name type="scientific">Mikania micrantha</name>
    <name type="common">bitter vine</name>
    <dbReference type="NCBI Taxonomy" id="192012"/>
    <lineage>
        <taxon>Eukaryota</taxon>
        <taxon>Viridiplantae</taxon>
        <taxon>Streptophyta</taxon>
        <taxon>Embryophyta</taxon>
        <taxon>Tracheophyta</taxon>
        <taxon>Spermatophyta</taxon>
        <taxon>Magnoliopsida</taxon>
        <taxon>eudicotyledons</taxon>
        <taxon>Gunneridae</taxon>
        <taxon>Pentapetalae</taxon>
        <taxon>asterids</taxon>
        <taxon>campanulids</taxon>
        <taxon>Asterales</taxon>
        <taxon>Asteraceae</taxon>
        <taxon>Asteroideae</taxon>
        <taxon>Heliantheae alliance</taxon>
        <taxon>Eupatorieae</taxon>
        <taxon>Mikania</taxon>
    </lineage>
</organism>
<comment type="caution">
    <text evidence="1">The sequence shown here is derived from an EMBL/GenBank/DDBJ whole genome shotgun (WGS) entry which is preliminary data.</text>
</comment>
<protein>
    <submittedName>
        <fullName evidence="1">Uncharacterized protein</fullName>
    </submittedName>
</protein>
<sequence>MAPYGLLLSNGCRIVGAIVVILLHAGNCNIYSGPPMLLALLDEEQEEDSQPLGQIIPYRRRGPFRRWKSIARRRPKEMPKSVYFLVVEWSYSSLENKFVLKYCNGNIIKVQEYEIFSFPAPYIFDLENLPLLNPDNHTEGRLTPRLVKRRAETLRNEGYRFW</sequence>
<dbReference type="AlphaFoldDB" id="A0A5N6NEK0"/>
<reference evidence="1 2" key="1">
    <citation type="submission" date="2019-05" db="EMBL/GenBank/DDBJ databases">
        <title>Mikania micrantha, genome provides insights into the molecular mechanism of rapid growth.</title>
        <authorList>
            <person name="Liu B."/>
        </authorList>
    </citation>
    <scope>NUCLEOTIDE SEQUENCE [LARGE SCALE GENOMIC DNA]</scope>
    <source>
        <strain evidence="1">NLD-2019</strain>
        <tissue evidence="1">Leaf</tissue>
    </source>
</reference>
<accession>A0A5N6NEK0</accession>
<evidence type="ECO:0000313" key="1">
    <source>
        <dbReference type="EMBL" id="KAD4586272.1"/>
    </source>
</evidence>
<gene>
    <name evidence="1" type="ORF">E3N88_23873</name>
</gene>
<proteinExistence type="predicted"/>